<dbReference type="Pfam" id="PF11445">
    <property type="entry name" value="DUF2894"/>
    <property type="match status" value="1"/>
</dbReference>
<evidence type="ECO:0000313" key="2">
    <source>
        <dbReference type="EMBL" id="GGY22354.1"/>
    </source>
</evidence>
<protein>
    <recommendedName>
        <fullName evidence="4">DUF2894 domain-containing protein</fullName>
    </recommendedName>
</protein>
<evidence type="ECO:0000256" key="1">
    <source>
        <dbReference type="SAM" id="MobiDB-lite"/>
    </source>
</evidence>
<comment type="caution">
    <text evidence="2">The sequence shown here is derived from an EMBL/GenBank/DDBJ whole genome shotgun (WGS) entry which is preliminary data.</text>
</comment>
<feature type="compositionally biased region" description="Basic residues" evidence="1">
    <location>
        <begin position="207"/>
        <end position="218"/>
    </location>
</feature>
<dbReference type="RefSeq" id="WP_189440425.1">
    <property type="nucleotide sequence ID" value="NZ_BMXT01000001.1"/>
</dbReference>
<feature type="region of interest" description="Disordered" evidence="1">
    <location>
        <begin position="194"/>
        <end position="218"/>
    </location>
</feature>
<gene>
    <name evidence="2" type="ORF">GCM10008098_14370</name>
</gene>
<dbReference type="Proteomes" id="UP000621898">
    <property type="component" value="Unassembled WGS sequence"/>
</dbReference>
<evidence type="ECO:0000313" key="3">
    <source>
        <dbReference type="Proteomes" id="UP000621898"/>
    </source>
</evidence>
<dbReference type="EMBL" id="BMXT01000001">
    <property type="protein sequence ID" value="GGY22354.1"/>
    <property type="molecule type" value="Genomic_DNA"/>
</dbReference>
<keyword evidence="3" id="KW-1185">Reference proteome</keyword>
<organism evidence="2 3">
    <name type="scientific">Rhodanobacter panaciterrae</name>
    <dbReference type="NCBI Taxonomy" id="490572"/>
    <lineage>
        <taxon>Bacteria</taxon>
        <taxon>Pseudomonadati</taxon>
        <taxon>Pseudomonadota</taxon>
        <taxon>Gammaproteobacteria</taxon>
        <taxon>Lysobacterales</taxon>
        <taxon>Rhodanobacteraceae</taxon>
        <taxon>Rhodanobacter</taxon>
    </lineage>
</organism>
<proteinExistence type="predicted"/>
<dbReference type="InterPro" id="IPR021549">
    <property type="entry name" value="DUF2894"/>
</dbReference>
<name>A0ABQ2ZQI5_9GAMM</name>
<sequence>MSNSGTRARAILDTWREQGADRLNPLRFHFIEVLERRAASHDGEARRLLDNRLFKLIEAYADDLEIATSNVDATDSVSTSCAPAHGALAELIDHIAKTRTAHGDDHVASDAALKSAALPTLDALDEFRKIWSEVRTDSQVRQSLEQVPANAGPLNSGSLVHRSLTLMRELSPGYLQQFLAYVDTLSWMEQMSSGGASTAMDAPRAASARKRARAKPRG</sequence>
<evidence type="ECO:0008006" key="4">
    <source>
        <dbReference type="Google" id="ProtNLM"/>
    </source>
</evidence>
<accession>A0ABQ2ZQI5</accession>
<reference evidence="3" key="1">
    <citation type="journal article" date="2019" name="Int. J. Syst. Evol. Microbiol.">
        <title>The Global Catalogue of Microorganisms (GCM) 10K type strain sequencing project: providing services to taxonomists for standard genome sequencing and annotation.</title>
        <authorList>
            <consortium name="The Broad Institute Genomics Platform"/>
            <consortium name="The Broad Institute Genome Sequencing Center for Infectious Disease"/>
            <person name="Wu L."/>
            <person name="Ma J."/>
        </authorList>
    </citation>
    <scope>NUCLEOTIDE SEQUENCE [LARGE SCALE GENOMIC DNA]</scope>
    <source>
        <strain evidence="3">KCTC 22232</strain>
    </source>
</reference>